<dbReference type="PANTHER" id="PTHR46600">
    <property type="entry name" value="THAP DOMAIN-CONTAINING"/>
    <property type="match status" value="1"/>
</dbReference>
<dbReference type="Pfam" id="PF05485">
    <property type="entry name" value="THAP"/>
    <property type="match status" value="1"/>
</dbReference>
<keyword evidence="2 5" id="KW-0863">Zinc-finger</keyword>
<dbReference type="Gene3D" id="6.20.210.20">
    <property type="entry name" value="THAP domain"/>
    <property type="match status" value="1"/>
</dbReference>
<dbReference type="KEGG" id="tpal:117640560"/>
<dbReference type="PROSITE" id="PS50950">
    <property type="entry name" value="ZF_THAP"/>
    <property type="match status" value="1"/>
</dbReference>
<gene>
    <name evidence="8" type="primary">LOC117640560</name>
</gene>
<sequence>MPQHITYGFLRSWSNVLQFFQGWIFTHEEQYKVKVPAVFGEKNFQATLTAAKEKKQRAADGLIEDLHLEFGAEFFFTLLLNTHFSIPSIMVHFCSVAHCKGKWRSGSKHLRFHSFPKDEETCKLWQKAVGRLNPPSNSMKVCSRHFSEDDYQIFLPGCKRLKKSAVPSVYLPSKVDAFSQTDDCDGMINVCSMSQLCSSFEMEYDPQRCPTPTPESPQFSEENFLNVAIKEEIDLIPSMQLITRESSGEIRFSQPEPNDILLNDFEFDFLSGISKNCFQSLFALLTTESLTLPSCNMSAKNQLLLTLCKYKYNLPYPILNIIFKIKDSDALAVFSFWTYHIFKTLKLNSLVDVKPEKSLQQSVSVGFLKIPVLEPSSPCAHQHEHSYSESCPYLKSLVVIDDDSQLILYCSKLYGVFTRDESMLLDKEFQQCLAASTSIKWYGDFNLSQLFPDKDIEVVISDNISSCLCRKRHDYGAVCASSSVLLTKQFQNLMAFFKILSEGLPYGLLIISSEIVFNCMTIFNFRSGSTEN</sequence>
<evidence type="ECO:0000256" key="2">
    <source>
        <dbReference type="ARBA" id="ARBA00022771"/>
    </source>
</evidence>
<evidence type="ECO:0000313" key="7">
    <source>
        <dbReference type="Proteomes" id="UP000515158"/>
    </source>
</evidence>
<dbReference type="InterPro" id="IPR026516">
    <property type="entry name" value="THAP1/10"/>
</dbReference>
<dbReference type="InterPro" id="IPR006612">
    <property type="entry name" value="THAP_Znf"/>
</dbReference>
<evidence type="ECO:0000256" key="4">
    <source>
        <dbReference type="ARBA" id="ARBA00023125"/>
    </source>
</evidence>
<keyword evidence="3" id="KW-0862">Zinc</keyword>
<dbReference type="AlphaFoldDB" id="A0A6P8Y9Y4"/>
<dbReference type="PANTHER" id="PTHR46600:SF11">
    <property type="entry name" value="THAP DOMAIN-CONTAINING PROTEIN 10"/>
    <property type="match status" value="1"/>
</dbReference>
<feature type="domain" description="THAP-type" evidence="6">
    <location>
        <begin position="90"/>
        <end position="170"/>
    </location>
</feature>
<dbReference type="GeneID" id="117640560"/>
<evidence type="ECO:0000256" key="5">
    <source>
        <dbReference type="PROSITE-ProRule" id="PRU00309"/>
    </source>
</evidence>
<keyword evidence="1" id="KW-0479">Metal-binding</keyword>
<keyword evidence="7" id="KW-1185">Reference proteome</keyword>
<reference evidence="8" key="1">
    <citation type="submission" date="2025-08" db="UniProtKB">
        <authorList>
            <consortium name="RefSeq"/>
        </authorList>
    </citation>
    <scope>IDENTIFICATION</scope>
    <source>
        <tissue evidence="8">Total insect</tissue>
    </source>
</reference>
<proteinExistence type="predicted"/>
<dbReference type="GO" id="GO:0043565">
    <property type="term" value="F:sequence-specific DNA binding"/>
    <property type="evidence" value="ECO:0007669"/>
    <property type="project" value="InterPro"/>
</dbReference>
<evidence type="ECO:0000256" key="1">
    <source>
        <dbReference type="ARBA" id="ARBA00022723"/>
    </source>
</evidence>
<dbReference type="InterPro" id="IPR038441">
    <property type="entry name" value="THAP_Znf_sf"/>
</dbReference>
<dbReference type="RefSeq" id="XP_034232996.1">
    <property type="nucleotide sequence ID" value="XM_034377105.1"/>
</dbReference>
<dbReference type="SMART" id="SM00692">
    <property type="entry name" value="DM3"/>
    <property type="match status" value="1"/>
</dbReference>
<organism evidence="8">
    <name type="scientific">Thrips palmi</name>
    <name type="common">Melon thrips</name>
    <dbReference type="NCBI Taxonomy" id="161013"/>
    <lineage>
        <taxon>Eukaryota</taxon>
        <taxon>Metazoa</taxon>
        <taxon>Ecdysozoa</taxon>
        <taxon>Arthropoda</taxon>
        <taxon>Hexapoda</taxon>
        <taxon>Insecta</taxon>
        <taxon>Pterygota</taxon>
        <taxon>Neoptera</taxon>
        <taxon>Paraneoptera</taxon>
        <taxon>Thysanoptera</taxon>
        <taxon>Terebrantia</taxon>
        <taxon>Thripoidea</taxon>
        <taxon>Thripidae</taxon>
        <taxon>Thrips</taxon>
    </lineage>
</organism>
<dbReference type="SUPFAM" id="SSF57716">
    <property type="entry name" value="Glucocorticoid receptor-like (DNA-binding domain)"/>
    <property type="match status" value="1"/>
</dbReference>
<dbReference type="InParanoid" id="A0A6P8Y9Y4"/>
<protein>
    <submittedName>
        <fullName evidence="8">Uncharacterized protein LOC117640560 isoform X1</fullName>
    </submittedName>
</protein>
<evidence type="ECO:0000259" key="6">
    <source>
        <dbReference type="PROSITE" id="PS50950"/>
    </source>
</evidence>
<keyword evidence="4 5" id="KW-0238">DNA-binding</keyword>
<dbReference type="GO" id="GO:0008270">
    <property type="term" value="F:zinc ion binding"/>
    <property type="evidence" value="ECO:0007669"/>
    <property type="project" value="UniProtKB-KW"/>
</dbReference>
<evidence type="ECO:0000313" key="8">
    <source>
        <dbReference type="RefSeq" id="XP_034232996.1"/>
    </source>
</evidence>
<evidence type="ECO:0000256" key="3">
    <source>
        <dbReference type="ARBA" id="ARBA00022833"/>
    </source>
</evidence>
<dbReference type="Proteomes" id="UP000515158">
    <property type="component" value="Unplaced"/>
</dbReference>
<dbReference type="OrthoDB" id="7331812at2759"/>
<dbReference type="SMART" id="SM00980">
    <property type="entry name" value="THAP"/>
    <property type="match status" value="1"/>
</dbReference>
<accession>A0A6P8Y9Y4</accession>
<name>A0A6P8Y9Y4_THRPL</name>